<evidence type="ECO:0000313" key="2">
    <source>
        <dbReference type="Proteomes" id="UP000054097"/>
    </source>
</evidence>
<accession>A0A0C3AAP1</accession>
<reference evidence="1 2" key="1">
    <citation type="submission" date="2014-04" db="EMBL/GenBank/DDBJ databases">
        <authorList>
            <consortium name="DOE Joint Genome Institute"/>
            <person name="Kuo A."/>
            <person name="Zuccaro A."/>
            <person name="Kohler A."/>
            <person name="Nagy L.G."/>
            <person name="Floudas D."/>
            <person name="Copeland A."/>
            <person name="Barry K.W."/>
            <person name="Cichocki N."/>
            <person name="Veneault-Fourrey C."/>
            <person name="LaButti K."/>
            <person name="Lindquist E.A."/>
            <person name="Lipzen A."/>
            <person name="Lundell T."/>
            <person name="Morin E."/>
            <person name="Murat C."/>
            <person name="Sun H."/>
            <person name="Tunlid A."/>
            <person name="Henrissat B."/>
            <person name="Grigoriev I.V."/>
            <person name="Hibbett D.S."/>
            <person name="Martin F."/>
            <person name="Nordberg H.P."/>
            <person name="Cantor M.N."/>
            <person name="Hua S.X."/>
        </authorList>
    </citation>
    <scope>NUCLEOTIDE SEQUENCE [LARGE SCALE GENOMIC DNA]</scope>
    <source>
        <strain evidence="1 2">MAFF 305830</strain>
    </source>
</reference>
<sequence length="118" mass="13047">MFRASSRVVHSTCDALGVKDLRGHHLEPLINLTLASRPSLINIQSNGGSTITDTFTVKQDGWILGPQSELLLWVPPTLRKGLYGPRSTLVIGRCVKTPINFEYFVHGDEWTRCGESIG</sequence>
<dbReference type="AlphaFoldDB" id="A0A0C3AAP1"/>
<dbReference type="OrthoDB" id="2615105at2759"/>
<name>A0A0C3AAP1_SERVB</name>
<keyword evidence="2" id="KW-1185">Reference proteome</keyword>
<evidence type="ECO:0000313" key="1">
    <source>
        <dbReference type="EMBL" id="KIM21690.1"/>
    </source>
</evidence>
<dbReference type="HOGENOM" id="CLU_2074583_0_0_1"/>
<organism evidence="1 2">
    <name type="scientific">Serendipita vermifera MAFF 305830</name>
    <dbReference type="NCBI Taxonomy" id="933852"/>
    <lineage>
        <taxon>Eukaryota</taxon>
        <taxon>Fungi</taxon>
        <taxon>Dikarya</taxon>
        <taxon>Basidiomycota</taxon>
        <taxon>Agaricomycotina</taxon>
        <taxon>Agaricomycetes</taxon>
        <taxon>Sebacinales</taxon>
        <taxon>Serendipitaceae</taxon>
        <taxon>Serendipita</taxon>
    </lineage>
</organism>
<reference evidence="2" key="2">
    <citation type="submission" date="2015-01" db="EMBL/GenBank/DDBJ databases">
        <title>Evolutionary Origins and Diversification of the Mycorrhizal Mutualists.</title>
        <authorList>
            <consortium name="DOE Joint Genome Institute"/>
            <consortium name="Mycorrhizal Genomics Consortium"/>
            <person name="Kohler A."/>
            <person name="Kuo A."/>
            <person name="Nagy L.G."/>
            <person name="Floudas D."/>
            <person name="Copeland A."/>
            <person name="Barry K.W."/>
            <person name="Cichocki N."/>
            <person name="Veneault-Fourrey C."/>
            <person name="LaButti K."/>
            <person name="Lindquist E.A."/>
            <person name="Lipzen A."/>
            <person name="Lundell T."/>
            <person name="Morin E."/>
            <person name="Murat C."/>
            <person name="Riley R."/>
            <person name="Ohm R."/>
            <person name="Sun H."/>
            <person name="Tunlid A."/>
            <person name="Henrissat B."/>
            <person name="Grigoriev I.V."/>
            <person name="Hibbett D.S."/>
            <person name="Martin F."/>
        </authorList>
    </citation>
    <scope>NUCLEOTIDE SEQUENCE [LARGE SCALE GENOMIC DNA]</scope>
    <source>
        <strain evidence="2">MAFF 305830</strain>
    </source>
</reference>
<gene>
    <name evidence="1" type="ORF">M408DRAFT_29334</name>
</gene>
<dbReference type="EMBL" id="KN824374">
    <property type="protein sequence ID" value="KIM21690.1"/>
    <property type="molecule type" value="Genomic_DNA"/>
</dbReference>
<proteinExistence type="predicted"/>
<dbReference type="Proteomes" id="UP000054097">
    <property type="component" value="Unassembled WGS sequence"/>
</dbReference>
<protein>
    <submittedName>
        <fullName evidence="1">Uncharacterized protein</fullName>
    </submittedName>
</protein>